<name>A0A841D1S6_PLAVE</name>
<keyword evidence="20" id="KW-1185">Reference proteome</keyword>
<dbReference type="SMART" id="SM00091">
    <property type="entry name" value="PAS"/>
    <property type="match status" value="1"/>
</dbReference>
<evidence type="ECO:0000259" key="18">
    <source>
        <dbReference type="PROSITE" id="PS50112"/>
    </source>
</evidence>
<dbReference type="SMART" id="SM00387">
    <property type="entry name" value="HATPase_c"/>
    <property type="match status" value="1"/>
</dbReference>
<reference evidence="19 20" key="1">
    <citation type="submission" date="2020-08" db="EMBL/GenBank/DDBJ databases">
        <title>Genomic Encyclopedia of Type Strains, Phase III (KMG-III): the genomes of soil and plant-associated and newly described type strains.</title>
        <authorList>
            <person name="Whitman W."/>
        </authorList>
    </citation>
    <scope>NUCLEOTIDE SEQUENCE [LARGE SCALE GENOMIC DNA]</scope>
    <source>
        <strain evidence="19 20">CECT 3303</strain>
    </source>
</reference>
<keyword evidence="4" id="KW-1003">Cell membrane</keyword>
<dbReference type="InterPro" id="IPR007895">
    <property type="entry name" value="MASE1"/>
</dbReference>
<evidence type="ECO:0000313" key="19">
    <source>
        <dbReference type="EMBL" id="MBB5962454.1"/>
    </source>
</evidence>
<evidence type="ECO:0000259" key="17">
    <source>
        <dbReference type="PROSITE" id="PS50109"/>
    </source>
</evidence>
<dbReference type="InterPro" id="IPR036890">
    <property type="entry name" value="HATPase_C_sf"/>
</dbReference>
<dbReference type="PROSITE" id="PS50109">
    <property type="entry name" value="HIS_KIN"/>
    <property type="match status" value="1"/>
</dbReference>
<evidence type="ECO:0000256" key="16">
    <source>
        <dbReference type="SAM" id="Phobius"/>
    </source>
</evidence>
<feature type="transmembrane region" description="Helical" evidence="16">
    <location>
        <begin position="294"/>
        <end position="314"/>
    </location>
</feature>
<keyword evidence="12" id="KW-0902">Two-component regulatory system</keyword>
<dbReference type="CDD" id="cd00130">
    <property type="entry name" value="PAS"/>
    <property type="match status" value="1"/>
</dbReference>
<dbReference type="GO" id="GO:0005886">
    <property type="term" value="C:plasma membrane"/>
    <property type="evidence" value="ECO:0007669"/>
    <property type="project" value="UniProtKB-SubCell"/>
</dbReference>
<dbReference type="InterPro" id="IPR005467">
    <property type="entry name" value="His_kinase_dom"/>
</dbReference>
<dbReference type="GO" id="GO:0000155">
    <property type="term" value="F:phosphorelay sensor kinase activity"/>
    <property type="evidence" value="ECO:0007669"/>
    <property type="project" value="InterPro"/>
</dbReference>
<dbReference type="Gene3D" id="1.10.287.130">
    <property type="match status" value="1"/>
</dbReference>
<dbReference type="SMART" id="SM00388">
    <property type="entry name" value="HisKA"/>
    <property type="match status" value="1"/>
</dbReference>
<dbReference type="PRINTS" id="PR00344">
    <property type="entry name" value="BCTRLSENSOR"/>
</dbReference>
<feature type="transmembrane region" description="Helical" evidence="16">
    <location>
        <begin position="216"/>
        <end position="234"/>
    </location>
</feature>
<dbReference type="CDD" id="cd00082">
    <property type="entry name" value="HisKA"/>
    <property type="match status" value="1"/>
</dbReference>
<dbReference type="Pfam" id="PF05231">
    <property type="entry name" value="MASE1"/>
    <property type="match status" value="1"/>
</dbReference>
<evidence type="ECO:0000313" key="20">
    <source>
        <dbReference type="Proteomes" id="UP000562352"/>
    </source>
</evidence>
<accession>A0A841D1S6</accession>
<dbReference type="Proteomes" id="UP000562352">
    <property type="component" value="Unassembled WGS sequence"/>
</dbReference>
<dbReference type="InterPro" id="IPR003661">
    <property type="entry name" value="HisK_dim/P_dom"/>
</dbReference>
<evidence type="ECO:0000256" key="15">
    <source>
        <dbReference type="SAM" id="MobiDB-lite"/>
    </source>
</evidence>
<feature type="domain" description="Histidine kinase" evidence="17">
    <location>
        <begin position="462"/>
        <end position="683"/>
    </location>
</feature>
<keyword evidence="5" id="KW-0597">Phosphoprotein</keyword>
<dbReference type="GO" id="GO:0005524">
    <property type="term" value="F:ATP binding"/>
    <property type="evidence" value="ECO:0007669"/>
    <property type="project" value="UniProtKB-KW"/>
</dbReference>
<dbReference type="EC" id="2.7.13.3" evidence="3"/>
<evidence type="ECO:0000256" key="4">
    <source>
        <dbReference type="ARBA" id="ARBA00022475"/>
    </source>
</evidence>
<evidence type="ECO:0000256" key="5">
    <source>
        <dbReference type="ARBA" id="ARBA00022553"/>
    </source>
</evidence>
<keyword evidence="10" id="KW-0067">ATP-binding</keyword>
<evidence type="ECO:0000256" key="14">
    <source>
        <dbReference type="ARBA" id="ARBA00039401"/>
    </source>
</evidence>
<dbReference type="PROSITE" id="PS50112">
    <property type="entry name" value="PAS"/>
    <property type="match status" value="1"/>
</dbReference>
<evidence type="ECO:0000256" key="9">
    <source>
        <dbReference type="ARBA" id="ARBA00022777"/>
    </source>
</evidence>
<dbReference type="GO" id="GO:0000156">
    <property type="term" value="F:phosphorelay response regulator activity"/>
    <property type="evidence" value="ECO:0007669"/>
    <property type="project" value="TreeGrafter"/>
</dbReference>
<comment type="catalytic activity">
    <reaction evidence="1">
        <text>ATP + protein L-histidine = ADP + protein N-phospho-L-histidine.</text>
        <dbReference type="EC" id="2.7.13.3"/>
    </reaction>
</comment>
<evidence type="ECO:0000256" key="2">
    <source>
        <dbReference type="ARBA" id="ARBA00004651"/>
    </source>
</evidence>
<dbReference type="InterPro" id="IPR013656">
    <property type="entry name" value="PAS_4"/>
</dbReference>
<feature type="transmembrane region" description="Helical" evidence="16">
    <location>
        <begin position="170"/>
        <end position="188"/>
    </location>
</feature>
<dbReference type="PANTHER" id="PTHR42878:SF7">
    <property type="entry name" value="SENSOR HISTIDINE KINASE GLRK"/>
    <property type="match status" value="1"/>
</dbReference>
<dbReference type="Pfam" id="PF00512">
    <property type="entry name" value="HisKA"/>
    <property type="match status" value="1"/>
</dbReference>
<keyword evidence="7 16" id="KW-0812">Transmembrane</keyword>
<dbReference type="GO" id="GO:0030295">
    <property type="term" value="F:protein kinase activator activity"/>
    <property type="evidence" value="ECO:0007669"/>
    <property type="project" value="TreeGrafter"/>
</dbReference>
<evidence type="ECO:0000256" key="1">
    <source>
        <dbReference type="ARBA" id="ARBA00000085"/>
    </source>
</evidence>
<dbReference type="InterPro" id="IPR035965">
    <property type="entry name" value="PAS-like_dom_sf"/>
</dbReference>
<evidence type="ECO:0000256" key="13">
    <source>
        <dbReference type="ARBA" id="ARBA00023136"/>
    </source>
</evidence>
<dbReference type="SUPFAM" id="SSF47384">
    <property type="entry name" value="Homodimeric domain of signal transducing histidine kinase"/>
    <property type="match status" value="1"/>
</dbReference>
<evidence type="ECO:0000256" key="7">
    <source>
        <dbReference type="ARBA" id="ARBA00022692"/>
    </source>
</evidence>
<dbReference type="SUPFAM" id="SSF55874">
    <property type="entry name" value="ATPase domain of HSP90 chaperone/DNA topoisomerase II/histidine kinase"/>
    <property type="match status" value="1"/>
</dbReference>
<keyword evidence="11 16" id="KW-1133">Transmembrane helix</keyword>
<feature type="transmembrane region" description="Helical" evidence="16">
    <location>
        <begin position="128"/>
        <end position="150"/>
    </location>
</feature>
<dbReference type="AlphaFoldDB" id="A0A841D1S6"/>
<keyword evidence="6" id="KW-0808">Transferase</keyword>
<dbReference type="SUPFAM" id="SSF55785">
    <property type="entry name" value="PYP-like sensor domain (PAS domain)"/>
    <property type="match status" value="1"/>
</dbReference>
<proteinExistence type="predicted"/>
<dbReference type="Pfam" id="PF08448">
    <property type="entry name" value="PAS_4"/>
    <property type="match status" value="1"/>
</dbReference>
<dbReference type="InterPro" id="IPR003594">
    <property type="entry name" value="HATPase_dom"/>
</dbReference>
<dbReference type="GO" id="GO:0007234">
    <property type="term" value="P:osmosensory signaling via phosphorelay pathway"/>
    <property type="evidence" value="ECO:0007669"/>
    <property type="project" value="TreeGrafter"/>
</dbReference>
<comment type="caution">
    <text evidence="19">The sequence shown here is derived from an EMBL/GenBank/DDBJ whole genome shotgun (WGS) entry which is preliminary data.</text>
</comment>
<protein>
    <recommendedName>
        <fullName evidence="14">Sensor-like histidine kinase SenX3</fullName>
        <ecNumber evidence="3">2.7.13.3</ecNumber>
    </recommendedName>
</protein>
<feature type="transmembrane region" description="Helical" evidence="16">
    <location>
        <begin position="264"/>
        <end position="282"/>
    </location>
</feature>
<feature type="domain" description="PAS" evidence="18">
    <location>
        <begin position="335"/>
        <end position="371"/>
    </location>
</feature>
<dbReference type="RefSeq" id="WP_221473392.1">
    <property type="nucleotide sequence ID" value="NZ_BAAAWZ010000001.1"/>
</dbReference>
<dbReference type="Gene3D" id="3.30.565.10">
    <property type="entry name" value="Histidine kinase-like ATPase, C-terminal domain"/>
    <property type="match status" value="1"/>
</dbReference>
<evidence type="ECO:0000256" key="10">
    <source>
        <dbReference type="ARBA" id="ARBA00022840"/>
    </source>
</evidence>
<comment type="subcellular location">
    <subcellularLocation>
        <location evidence="2">Cell membrane</location>
        <topology evidence="2">Multi-pass membrane protein</topology>
    </subcellularLocation>
</comment>
<dbReference type="InterPro" id="IPR000014">
    <property type="entry name" value="PAS"/>
</dbReference>
<feature type="compositionally biased region" description="Low complexity" evidence="15">
    <location>
        <begin position="680"/>
        <end position="698"/>
    </location>
</feature>
<feature type="transmembrane region" description="Helical" evidence="16">
    <location>
        <begin position="87"/>
        <end position="107"/>
    </location>
</feature>
<dbReference type="InterPro" id="IPR050351">
    <property type="entry name" value="BphY/WalK/GraS-like"/>
</dbReference>
<gene>
    <name evidence="19" type="ORF">FHS22_001715</name>
</gene>
<organism evidence="19 20">
    <name type="scientific">Planomonospora venezuelensis</name>
    <dbReference type="NCBI Taxonomy" id="1999"/>
    <lineage>
        <taxon>Bacteria</taxon>
        <taxon>Bacillati</taxon>
        <taxon>Actinomycetota</taxon>
        <taxon>Actinomycetes</taxon>
        <taxon>Streptosporangiales</taxon>
        <taxon>Streptosporangiaceae</taxon>
        <taxon>Planomonospora</taxon>
    </lineage>
</organism>
<feature type="region of interest" description="Disordered" evidence="15">
    <location>
        <begin position="678"/>
        <end position="698"/>
    </location>
</feature>
<dbReference type="EMBL" id="JACHJJ010000004">
    <property type="protein sequence ID" value="MBB5962454.1"/>
    <property type="molecule type" value="Genomic_DNA"/>
</dbReference>
<feature type="transmembrane region" description="Helical" evidence="16">
    <location>
        <begin position="63"/>
        <end position="81"/>
    </location>
</feature>
<evidence type="ECO:0000256" key="8">
    <source>
        <dbReference type="ARBA" id="ARBA00022741"/>
    </source>
</evidence>
<keyword evidence="8" id="KW-0547">Nucleotide-binding</keyword>
<sequence length="698" mass="73671">MPDGPVRPGGAALRRTAAFAALYAAAMLLGRTGQVGGTVLGLVWPAAGAGAVWLLAQRHERSRWLDASALTAISLVVNLATGVPLRLSVSFTAANLAQVMVFLWIFARLCPDVWNGRRWGDFSRVRHLWGLLAGALCGATLSGLIASAALGSSAEHWSVLTTTVWTARNIVSIVVITALGLRLGRLLGSRFPARARPPSARQAAREALGRVPGRRVAEFLTLLAVSAAAYTVTFRISHDLPLAFLLITVTVWAAVRFGTTFAALHILVLGTAAIAFTLYGHGPFASVASPSARVLVAQVFVGMVAVVGLALALGRDERESLVGQLTAAQRETSEQAGMLSAIVDSMHDALTVVDADGRFVMRNPAARRLLGGTGPATAGAYDLCHLDGTPISREQMPYMLALAGREVRDMDVLVRTPGPVENRVLNVSATPLPTGDRTAVVVFHDVTAERRQRDELTAFAGVVAHDLLNPLTTIDGWAQVLASGRTGDQDGPGGTRDGIERIQRASARMRELIQDLLAHATARDALLTPVPVDLGQIVREVAAARGDLPAGADDERTPVFRIGGLDAVRADRALLRQLLDNLVGNAVKYTAPGERPDITVTSAAERPGWIRVEIADRGIGIPQGQHEAIFESFHRAHEGGPYSGSGLGLAICKRIVERHGGTIGVEDNPGGGSRFHFTLPAADAPAPDPSGPAAGPRQ</sequence>
<dbReference type="Gene3D" id="3.30.450.20">
    <property type="entry name" value="PAS domain"/>
    <property type="match status" value="1"/>
</dbReference>
<evidence type="ECO:0000256" key="3">
    <source>
        <dbReference type="ARBA" id="ARBA00012438"/>
    </source>
</evidence>
<evidence type="ECO:0000256" key="11">
    <source>
        <dbReference type="ARBA" id="ARBA00022989"/>
    </source>
</evidence>
<dbReference type="InterPro" id="IPR036097">
    <property type="entry name" value="HisK_dim/P_sf"/>
</dbReference>
<dbReference type="Pfam" id="PF02518">
    <property type="entry name" value="HATPase_c"/>
    <property type="match status" value="1"/>
</dbReference>
<evidence type="ECO:0000256" key="12">
    <source>
        <dbReference type="ARBA" id="ARBA00023012"/>
    </source>
</evidence>
<dbReference type="PANTHER" id="PTHR42878">
    <property type="entry name" value="TWO-COMPONENT HISTIDINE KINASE"/>
    <property type="match status" value="1"/>
</dbReference>
<dbReference type="InterPro" id="IPR004358">
    <property type="entry name" value="Sig_transdc_His_kin-like_C"/>
</dbReference>
<evidence type="ECO:0000256" key="6">
    <source>
        <dbReference type="ARBA" id="ARBA00022679"/>
    </source>
</evidence>
<dbReference type="NCBIfam" id="TIGR00229">
    <property type="entry name" value="sensory_box"/>
    <property type="match status" value="1"/>
</dbReference>
<keyword evidence="13 16" id="KW-0472">Membrane</keyword>
<feature type="transmembrane region" description="Helical" evidence="16">
    <location>
        <begin position="35"/>
        <end position="56"/>
    </location>
</feature>
<keyword evidence="9" id="KW-0418">Kinase</keyword>